<keyword evidence="5" id="KW-1185">Reference proteome</keyword>
<keyword evidence="1" id="KW-0175">Coiled coil</keyword>
<keyword evidence="3" id="KW-1133">Transmembrane helix</keyword>
<evidence type="ECO:0000256" key="2">
    <source>
        <dbReference type="SAM" id="MobiDB-lite"/>
    </source>
</evidence>
<evidence type="ECO:0000313" key="4">
    <source>
        <dbReference type="EMBL" id="SDF95003.1"/>
    </source>
</evidence>
<feature type="compositionally biased region" description="Basic and acidic residues" evidence="2">
    <location>
        <begin position="68"/>
        <end position="81"/>
    </location>
</feature>
<feature type="transmembrane region" description="Helical" evidence="3">
    <location>
        <begin position="16"/>
        <end position="39"/>
    </location>
</feature>
<evidence type="ECO:0000313" key="5">
    <source>
        <dbReference type="Proteomes" id="UP000199355"/>
    </source>
</evidence>
<dbReference type="OrthoDB" id="9963314at2"/>
<name>A0A1G7Q928_9BACT</name>
<dbReference type="Proteomes" id="UP000199355">
    <property type="component" value="Unassembled WGS sequence"/>
</dbReference>
<reference evidence="5" key="1">
    <citation type="submission" date="2016-10" db="EMBL/GenBank/DDBJ databases">
        <authorList>
            <person name="Varghese N."/>
            <person name="Submissions S."/>
        </authorList>
    </citation>
    <scope>NUCLEOTIDE SEQUENCE [LARGE SCALE GENOMIC DNA]</scope>
    <source>
        <strain evidence="5">KHC7</strain>
    </source>
</reference>
<dbReference type="PROSITE" id="PS51257">
    <property type="entry name" value="PROKAR_LIPOPROTEIN"/>
    <property type="match status" value="1"/>
</dbReference>
<dbReference type="EMBL" id="FNBX01000020">
    <property type="protein sequence ID" value="SDF95003.1"/>
    <property type="molecule type" value="Genomic_DNA"/>
</dbReference>
<organism evidence="4 5">
    <name type="scientific">Desulfovibrio legallii</name>
    <dbReference type="NCBI Taxonomy" id="571438"/>
    <lineage>
        <taxon>Bacteria</taxon>
        <taxon>Pseudomonadati</taxon>
        <taxon>Thermodesulfobacteriota</taxon>
        <taxon>Desulfovibrionia</taxon>
        <taxon>Desulfovibrionales</taxon>
        <taxon>Desulfovibrionaceae</taxon>
        <taxon>Desulfovibrio</taxon>
    </lineage>
</organism>
<feature type="transmembrane region" description="Helical" evidence="3">
    <location>
        <begin position="218"/>
        <end position="240"/>
    </location>
</feature>
<feature type="region of interest" description="Disordered" evidence="2">
    <location>
        <begin position="68"/>
        <end position="97"/>
    </location>
</feature>
<keyword evidence="3" id="KW-0812">Transmembrane</keyword>
<feature type="coiled-coil region" evidence="1">
    <location>
        <begin position="150"/>
        <end position="208"/>
    </location>
</feature>
<dbReference type="AlphaFoldDB" id="A0A1G7Q928"/>
<evidence type="ECO:0000256" key="3">
    <source>
        <dbReference type="SAM" id="Phobius"/>
    </source>
</evidence>
<keyword evidence="3" id="KW-0472">Membrane</keyword>
<evidence type="ECO:0000256" key="1">
    <source>
        <dbReference type="SAM" id="Coils"/>
    </source>
</evidence>
<gene>
    <name evidence="4" type="ORF">SAMN05192586_12011</name>
</gene>
<proteinExistence type="predicted"/>
<protein>
    <submittedName>
        <fullName evidence="4">Uncharacterized protein</fullName>
    </submittedName>
</protein>
<accession>A0A1G7Q928</accession>
<dbReference type="RefSeq" id="WP_092154969.1">
    <property type="nucleotide sequence ID" value="NZ_FNBX01000020.1"/>
</dbReference>
<sequence>MKINVERKFFKISQQFFFIITSVSLAIAVGCFFYALHLYTATPKEKISQPTPSYTDLLAKKAREAAAAERQKARQEARKEAAPTSNAETAPPKNPESIPAEYLDTLNSIEKSIVSFANKARQVAPSDKLRFRIYKAAERYTAYVAIPALLQQLDAEAKKLEADAERIRSLQQSAPDYITWAEFLDNFFEQIDINIAEQEKNINIEKEQVRLKKAFSYFIFYTAAVAFCVFILFTMFLVIISMERNTYILRSIHERLQKEEAASK</sequence>